<reference evidence="3 4" key="1">
    <citation type="submission" date="2020-09" db="EMBL/GenBank/DDBJ databases">
        <title>Dyella sp. 7MK23 isolated from forest soil.</title>
        <authorList>
            <person name="Fu J."/>
        </authorList>
    </citation>
    <scope>NUCLEOTIDE SEQUENCE [LARGE SCALE GENOMIC DNA]</scope>
    <source>
        <strain evidence="3 4">7MK23</strain>
    </source>
</reference>
<proteinExistence type="predicted"/>
<dbReference type="InterPro" id="IPR029068">
    <property type="entry name" value="Glyas_Bleomycin-R_OHBP_Dase"/>
</dbReference>
<protein>
    <submittedName>
        <fullName evidence="3">VOC family protein</fullName>
    </submittedName>
</protein>
<evidence type="ECO:0000313" key="3">
    <source>
        <dbReference type="EMBL" id="MBE1161793.1"/>
    </source>
</evidence>
<dbReference type="Proteomes" id="UP000651010">
    <property type="component" value="Unassembled WGS sequence"/>
</dbReference>
<comment type="caution">
    <text evidence="3">The sequence shown here is derived from an EMBL/GenBank/DDBJ whole genome shotgun (WGS) entry which is preliminary data.</text>
</comment>
<feature type="signal peptide" evidence="1">
    <location>
        <begin position="1"/>
        <end position="23"/>
    </location>
</feature>
<name>A0ABR9GCL8_9GAMM</name>
<keyword evidence="1" id="KW-0732">Signal</keyword>
<dbReference type="EMBL" id="JACZZA010000010">
    <property type="protein sequence ID" value="MBE1161793.1"/>
    <property type="molecule type" value="Genomic_DNA"/>
</dbReference>
<evidence type="ECO:0000256" key="1">
    <source>
        <dbReference type="SAM" id="SignalP"/>
    </source>
</evidence>
<sequence length="336" mass="35602">MRTVMLLLALCLISGIAQDSAYAAEPSAPANKIDHILLWGRNIDEVTSIMTTKLGFQVKPGRDPSGVANRFVRFADLGYIELLGMTKPNPEMDPGEQADQASLHGGAGARQFGLHTTELDQARTLLQQRGFGVTPIFSAAANDPDGTGPQGPRRWQLFVLQPSPLSSGTFLIDYAPLKSDPASVMDDRIGREQPNGARALSAIWLLSADAAANKTQFERMGFSGAKAVHLPQIAARGYCIPVGGTGVLALEPDGPGIAADTLHKQGPEILGVSVGVADLDRAQRRVARGYEQTISSYKGVFGESFLAPTQADLGILLEFHALSAKASVGVCGNKLD</sequence>
<dbReference type="CDD" id="cd06587">
    <property type="entry name" value="VOC"/>
    <property type="match status" value="1"/>
</dbReference>
<dbReference type="Gene3D" id="3.10.180.10">
    <property type="entry name" value="2,3-Dihydroxybiphenyl 1,2-Dioxygenase, domain 1"/>
    <property type="match status" value="1"/>
</dbReference>
<evidence type="ECO:0000259" key="2">
    <source>
        <dbReference type="Pfam" id="PF13468"/>
    </source>
</evidence>
<dbReference type="InterPro" id="IPR025870">
    <property type="entry name" value="Glyoxalase-like_dom"/>
</dbReference>
<evidence type="ECO:0000313" key="4">
    <source>
        <dbReference type="Proteomes" id="UP000651010"/>
    </source>
</evidence>
<dbReference type="Pfam" id="PF13468">
    <property type="entry name" value="Glyoxalase_3"/>
    <property type="match status" value="1"/>
</dbReference>
<dbReference type="SUPFAM" id="SSF54593">
    <property type="entry name" value="Glyoxalase/Bleomycin resistance protein/Dihydroxybiphenyl dioxygenase"/>
    <property type="match status" value="1"/>
</dbReference>
<feature type="chain" id="PRO_5047094333" evidence="1">
    <location>
        <begin position="24"/>
        <end position="336"/>
    </location>
</feature>
<accession>A0ABR9GCL8</accession>
<keyword evidence="4" id="KW-1185">Reference proteome</keyword>
<organism evidence="3 4">
    <name type="scientific">Dyella acidiphila</name>
    <dbReference type="NCBI Taxonomy" id="2775866"/>
    <lineage>
        <taxon>Bacteria</taxon>
        <taxon>Pseudomonadati</taxon>
        <taxon>Pseudomonadota</taxon>
        <taxon>Gammaproteobacteria</taxon>
        <taxon>Lysobacterales</taxon>
        <taxon>Rhodanobacteraceae</taxon>
        <taxon>Dyella</taxon>
    </lineage>
</organism>
<feature type="domain" description="Glyoxalase-like" evidence="2">
    <location>
        <begin position="33"/>
        <end position="219"/>
    </location>
</feature>
<gene>
    <name evidence="3" type="ORF">IGX34_15530</name>
</gene>